<dbReference type="EMBL" id="JABFAD010000002">
    <property type="protein sequence ID" value="MBA0793016.1"/>
    <property type="molecule type" value="Genomic_DNA"/>
</dbReference>
<name>A0A7J9G5Z9_9ROSI</name>
<evidence type="ECO:0000313" key="1">
    <source>
        <dbReference type="EMBL" id="MBA0793016.1"/>
    </source>
</evidence>
<dbReference type="AlphaFoldDB" id="A0A7J9G5Z9"/>
<organism evidence="1 2">
    <name type="scientific">Gossypium harknessii</name>
    <dbReference type="NCBI Taxonomy" id="34285"/>
    <lineage>
        <taxon>Eukaryota</taxon>
        <taxon>Viridiplantae</taxon>
        <taxon>Streptophyta</taxon>
        <taxon>Embryophyta</taxon>
        <taxon>Tracheophyta</taxon>
        <taxon>Spermatophyta</taxon>
        <taxon>Magnoliopsida</taxon>
        <taxon>eudicotyledons</taxon>
        <taxon>Gunneridae</taxon>
        <taxon>Pentapetalae</taxon>
        <taxon>rosids</taxon>
        <taxon>malvids</taxon>
        <taxon>Malvales</taxon>
        <taxon>Malvaceae</taxon>
        <taxon>Malvoideae</taxon>
        <taxon>Gossypium</taxon>
    </lineage>
</organism>
<comment type="caution">
    <text evidence="1">The sequence shown here is derived from an EMBL/GenBank/DDBJ whole genome shotgun (WGS) entry which is preliminary data.</text>
</comment>
<sequence>MTHHSTITSQVNFKACLPNNIERVGIMV</sequence>
<gene>
    <name evidence="1" type="ORF">Gohar_017453</name>
</gene>
<protein>
    <submittedName>
        <fullName evidence="1">Uncharacterized protein</fullName>
    </submittedName>
</protein>
<evidence type="ECO:0000313" key="2">
    <source>
        <dbReference type="Proteomes" id="UP000593560"/>
    </source>
</evidence>
<accession>A0A7J9G5Z9</accession>
<keyword evidence="2" id="KW-1185">Reference proteome</keyword>
<proteinExistence type="predicted"/>
<dbReference type="Proteomes" id="UP000593560">
    <property type="component" value="Unassembled WGS sequence"/>
</dbReference>
<reference evidence="1 2" key="1">
    <citation type="journal article" date="2019" name="Genome Biol. Evol.">
        <title>Insights into the evolution of the New World diploid cottons (Gossypium, subgenus Houzingenia) based on genome sequencing.</title>
        <authorList>
            <person name="Grover C.E."/>
            <person name="Arick M.A. 2nd"/>
            <person name="Thrash A."/>
            <person name="Conover J.L."/>
            <person name="Sanders W.S."/>
            <person name="Peterson D.G."/>
            <person name="Frelichowski J.E."/>
            <person name="Scheffler J.A."/>
            <person name="Scheffler B.E."/>
            <person name="Wendel J.F."/>
        </authorList>
    </citation>
    <scope>NUCLEOTIDE SEQUENCE [LARGE SCALE GENOMIC DNA]</scope>
    <source>
        <strain evidence="1">0</strain>
        <tissue evidence="1">Leaf</tissue>
    </source>
</reference>